<feature type="region of interest" description="Disordered" evidence="1">
    <location>
        <begin position="69"/>
        <end position="164"/>
    </location>
</feature>
<evidence type="ECO:0000313" key="2">
    <source>
        <dbReference type="EMBL" id="KAK3051638.1"/>
    </source>
</evidence>
<proteinExistence type="predicted"/>
<keyword evidence="3" id="KW-1185">Reference proteome</keyword>
<dbReference type="EMBL" id="JAWDJX010000025">
    <property type="protein sequence ID" value="KAK3051638.1"/>
    <property type="molecule type" value="Genomic_DNA"/>
</dbReference>
<dbReference type="Gene3D" id="1.10.340.70">
    <property type="match status" value="1"/>
</dbReference>
<organism evidence="2 3">
    <name type="scientific">Extremus antarcticus</name>
    <dbReference type="NCBI Taxonomy" id="702011"/>
    <lineage>
        <taxon>Eukaryota</taxon>
        <taxon>Fungi</taxon>
        <taxon>Dikarya</taxon>
        <taxon>Ascomycota</taxon>
        <taxon>Pezizomycotina</taxon>
        <taxon>Dothideomycetes</taxon>
        <taxon>Dothideomycetidae</taxon>
        <taxon>Mycosphaerellales</taxon>
        <taxon>Extremaceae</taxon>
        <taxon>Extremus</taxon>
    </lineage>
</organism>
<name>A0AAJ0GB69_9PEZI</name>
<sequence>MYSTLQAAFGAYPTSSSHAAGPAGALNESFNFGGDDMISDERTISATSVFKLAPKLSIDEVSFVPPTFLPPGVESRTTASQHIRRTQAGKRQSQSNHRTNGTSHGGNATVSKHILATSTISRPRDSRPINASSADVGDQGDDVASSKGFISPVFRPPGDGRGVTTSYRSHPLTAAGPRNQNPFTRLQDQVDTNNANANAVHQGVNTRSQSVGQIPPWFVPPSSTSGATTRFLHHSVQTGISRKRHHPDDQEPSTPDDVSTAGLVANRNHASADDDDYATIEGMQIDARSPSPSPSPNDDFERERQSFWSEGARKGFHEMVTAEGYVNRYRMHMKKKQRMIAQLEDPELEITLCDGSKDHQTKYQSANWTLKDGFLYRKPEAGRVGKLRRHLDELEAWEVISREHLLSGHLGRDKLRKRLEQKYIGYTLQEIMFVLKECNRCGGKEKHGPATSEKSLPVSSTVPASQESLSGINVTGPLSSSSQGPFGRLQASNAMWP</sequence>
<dbReference type="Proteomes" id="UP001271007">
    <property type="component" value="Unassembled WGS sequence"/>
</dbReference>
<evidence type="ECO:0008006" key="4">
    <source>
        <dbReference type="Google" id="ProtNLM"/>
    </source>
</evidence>
<dbReference type="AlphaFoldDB" id="A0AAJ0GB69"/>
<protein>
    <recommendedName>
        <fullName evidence="4">Integrase zinc-binding domain-containing protein</fullName>
    </recommendedName>
</protein>
<evidence type="ECO:0000256" key="1">
    <source>
        <dbReference type="SAM" id="MobiDB-lite"/>
    </source>
</evidence>
<feature type="region of interest" description="Disordered" evidence="1">
    <location>
        <begin position="444"/>
        <end position="497"/>
    </location>
</feature>
<accession>A0AAJ0GB69</accession>
<evidence type="ECO:0000313" key="3">
    <source>
        <dbReference type="Proteomes" id="UP001271007"/>
    </source>
</evidence>
<reference evidence="2" key="1">
    <citation type="submission" date="2023-04" db="EMBL/GenBank/DDBJ databases">
        <title>Black Yeasts Isolated from many extreme environments.</title>
        <authorList>
            <person name="Coleine C."/>
            <person name="Stajich J.E."/>
            <person name="Selbmann L."/>
        </authorList>
    </citation>
    <scope>NUCLEOTIDE SEQUENCE</scope>
    <source>
        <strain evidence="2">CCFEE 5312</strain>
    </source>
</reference>
<gene>
    <name evidence="2" type="ORF">LTR09_007293</name>
</gene>
<feature type="compositionally biased region" description="Polar residues" evidence="1">
    <location>
        <begin position="452"/>
        <end position="497"/>
    </location>
</feature>
<feature type="region of interest" description="Disordered" evidence="1">
    <location>
        <begin position="237"/>
        <end position="261"/>
    </location>
</feature>
<comment type="caution">
    <text evidence="2">The sequence shown here is derived from an EMBL/GenBank/DDBJ whole genome shotgun (WGS) entry which is preliminary data.</text>
</comment>
<feature type="compositionally biased region" description="Polar residues" evidence="1">
    <location>
        <begin position="89"/>
        <end position="121"/>
    </location>
</feature>